<dbReference type="RefSeq" id="WP_111326147.1">
    <property type="nucleotide sequence ID" value="NZ_BIFX01000003.1"/>
</dbReference>
<evidence type="ECO:0000313" key="1">
    <source>
        <dbReference type="EMBL" id="PZW20548.1"/>
    </source>
</evidence>
<sequence length="63" mass="6687">MKPETGEGGAILIAGLHARPVAPIGVGKTCAVREHWLHLLSSACTRLLLGWRHFGNDQVDSAA</sequence>
<gene>
    <name evidence="1" type="ORF">EI42_05921</name>
</gene>
<dbReference type="Proteomes" id="UP000248806">
    <property type="component" value="Unassembled WGS sequence"/>
</dbReference>
<dbReference type="AlphaFoldDB" id="A0A326U8A3"/>
<dbReference type="EMBL" id="QKUF01000042">
    <property type="protein sequence ID" value="PZW20548.1"/>
    <property type="molecule type" value="Genomic_DNA"/>
</dbReference>
<comment type="caution">
    <text evidence="1">The sequence shown here is derived from an EMBL/GenBank/DDBJ whole genome shotgun (WGS) entry which is preliminary data.</text>
</comment>
<reference evidence="1 2" key="1">
    <citation type="submission" date="2018-06" db="EMBL/GenBank/DDBJ databases">
        <title>Genomic Encyclopedia of Archaeal and Bacterial Type Strains, Phase II (KMG-II): from individual species to whole genera.</title>
        <authorList>
            <person name="Goeker M."/>
        </authorList>
    </citation>
    <scope>NUCLEOTIDE SEQUENCE [LARGE SCALE GENOMIC DNA]</scope>
    <source>
        <strain evidence="1 2">ATCC BAA-1881</strain>
    </source>
</reference>
<accession>A0A326U8A3</accession>
<evidence type="ECO:0000313" key="2">
    <source>
        <dbReference type="Proteomes" id="UP000248806"/>
    </source>
</evidence>
<protein>
    <submittedName>
        <fullName evidence="1">Uncharacterized protein</fullName>
    </submittedName>
</protein>
<organism evidence="1 2">
    <name type="scientific">Thermosporothrix hazakensis</name>
    <dbReference type="NCBI Taxonomy" id="644383"/>
    <lineage>
        <taxon>Bacteria</taxon>
        <taxon>Bacillati</taxon>
        <taxon>Chloroflexota</taxon>
        <taxon>Ktedonobacteria</taxon>
        <taxon>Ktedonobacterales</taxon>
        <taxon>Thermosporotrichaceae</taxon>
        <taxon>Thermosporothrix</taxon>
    </lineage>
</organism>
<name>A0A326U8A3_THEHA</name>
<proteinExistence type="predicted"/>
<keyword evidence="2" id="KW-1185">Reference proteome</keyword>